<dbReference type="InterPro" id="IPR036526">
    <property type="entry name" value="C-N_Hydrolase_sf"/>
</dbReference>
<dbReference type="InterPro" id="IPR043957">
    <property type="entry name" value="Vanin_C"/>
</dbReference>
<keyword evidence="6" id="KW-1185">Reference proteome</keyword>
<keyword evidence="2" id="KW-0378">Hydrolase</keyword>
<dbReference type="STRING" id="1054147.F4Q6H8"/>
<evidence type="ECO:0000313" key="6">
    <source>
        <dbReference type="Proteomes" id="UP000007797"/>
    </source>
</evidence>
<sequence length="511" mass="57144">MRDKLLLLSFILTLTTIVKASIDSSSAASYYTAAVVDYAPSEFHIPPLNATKELADEYMLSNVKNYAKYIEQASKSHVDIIVFPEYGIIGGQGFQTRDQIYPYLEEIPNVIDQIIPCKNKSYNDYPITQSLSCLAKQYNMVVVAVMGDVVYCTNSSSSSDCPEDGRFQYNTQVAFSNQGMVIGKYHKSHLYGNEGQVFNEPSVPDIVVFDTHFNVTFGMMICFDILFEQPQLELLQVMGVKNIVYSTEWINANYAYARQVQQYLSYFGGANILASNVGTYSITSGSGIFSSGTPLVTDFNPNLSPASTIAITKVPIIDSSTNKDRSPRIIKDSVEIQSLAAKYKMSPGRYTTNMQGVPPNSFNSTFEIFKPESNQQEIIYSTNNGFQCKFSYETLTIPGDQYFALISFNNNFNTFWDAQICTMAACLDNTTAGCSALVFDSQTIFTNLVFSGDFDETLYHVNAMVYTTNDKSDYYSQYDQTTSTFDITGMNEPVMSISLFAPQWYQVNESN</sequence>
<evidence type="ECO:0000259" key="4">
    <source>
        <dbReference type="PROSITE" id="PS50263"/>
    </source>
</evidence>
<accession>F4Q6H8</accession>
<feature type="chain" id="PRO_5003319977" description="CN hydrolase domain-containing protein" evidence="3">
    <location>
        <begin position="21"/>
        <end position="511"/>
    </location>
</feature>
<dbReference type="PROSITE" id="PS50263">
    <property type="entry name" value="CN_HYDROLASE"/>
    <property type="match status" value="1"/>
</dbReference>
<protein>
    <recommendedName>
        <fullName evidence="4">CN hydrolase domain-containing protein</fullName>
    </recommendedName>
</protein>
<organism evidence="5 6">
    <name type="scientific">Cavenderia fasciculata</name>
    <name type="common">Slime mold</name>
    <name type="synonym">Dictyostelium fasciculatum</name>
    <dbReference type="NCBI Taxonomy" id="261658"/>
    <lineage>
        <taxon>Eukaryota</taxon>
        <taxon>Amoebozoa</taxon>
        <taxon>Evosea</taxon>
        <taxon>Eumycetozoa</taxon>
        <taxon>Dictyostelia</taxon>
        <taxon>Acytosteliales</taxon>
        <taxon>Cavenderiaceae</taxon>
        <taxon>Cavenderia</taxon>
    </lineage>
</organism>
<dbReference type="RefSeq" id="XP_004354888.1">
    <property type="nucleotide sequence ID" value="XM_004354836.1"/>
</dbReference>
<keyword evidence="3" id="KW-0732">Signal</keyword>
<comment type="similarity">
    <text evidence="1">Belongs to the carbon-nitrogen hydrolase superfamily. BTD/VNN family.</text>
</comment>
<dbReference type="OrthoDB" id="10250282at2759"/>
<evidence type="ECO:0000256" key="1">
    <source>
        <dbReference type="ARBA" id="ARBA00008225"/>
    </source>
</evidence>
<name>F4Q6H8_CACFS</name>
<dbReference type="GeneID" id="14868475"/>
<gene>
    <name evidence="5" type="ORF">DFA_09026</name>
</gene>
<dbReference type="InterPro" id="IPR040154">
    <property type="entry name" value="Biotinidase/VNN"/>
</dbReference>
<dbReference type="Proteomes" id="UP000007797">
    <property type="component" value="Unassembled WGS sequence"/>
</dbReference>
<proteinExistence type="inferred from homology"/>
<feature type="domain" description="CN hydrolase" evidence="4">
    <location>
        <begin position="31"/>
        <end position="316"/>
    </location>
</feature>
<reference evidence="6" key="1">
    <citation type="journal article" date="2011" name="Genome Res.">
        <title>Phylogeny-wide analysis of social amoeba genomes highlights ancient origins for complex intercellular communication.</title>
        <authorList>
            <person name="Heidel A.J."/>
            <person name="Lawal H.M."/>
            <person name="Felder M."/>
            <person name="Schilde C."/>
            <person name="Helps N.R."/>
            <person name="Tunggal B."/>
            <person name="Rivero F."/>
            <person name="John U."/>
            <person name="Schleicher M."/>
            <person name="Eichinger L."/>
            <person name="Platzer M."/>
            <person name="Noegel A.A."/>
            <person name="Schaap P."/>
            <person name="Gloeckner G."/>
        </authorList>
    </citation>
    <scope>NUCLEOTIDE SEQUENCE [LARGE SCALE GENOMIC DNA]</scope>
    <source>
        <strain evidence="6">SH3</strain>
    </source>
</reference>
<dbReference type="EMBL" id="GL883023">
    <property type="protein sequence ID" value="EGG16488.1"/>
    <property type="molecule type" value="Genomic_DNA"/>
</dbReference>
<dbReference type="AlphaFoldDB" id="F4Q6H8"/>
<dbReference type="PANTHER" id="PTHR10609:SF27">
    <property type="entry name" value="CN HYDROLASE DOMAIN-CONTAINING PROTEIN-RELATED"/>
    <property type="match status" value="1"/>
</dbReference>
<dbReference type="Pfam" id="PF00795">
    <property type="entry name" value="CN_hydrolase"/>
    <property type="match status" value="1"/>
</dbReference>
<dbReference type="OMA" id="HYEISRD"/>
<dbReference type="GO" id="GO:0016787">
    <property type="term" value="F:hydrolase activity"/>
    <property type="evidence" value="ECO:0007669"/>
    <property type="project" value="UniProtKB-KW"/>
</dbReference>
<dbReference type="SUPFAM" id="SSF56317">
    <property type="entry name" value="Carbon-nitrogen hydrolase"/>
    <property type="match status" value="1"/>
</dbReference>
<dbReference type="InterPro" id="IPR003010">
    <property type="entry name" value="C-N_Hydrolase"/>
</dbReference>
<dbReference type="Pfam" id="PF19018">
    <property type="entry name" value="Vanin_C"/>
    <property type="match status" value="1"/>
</dbReference>
<dbReference type="KEGG" id="dfa:DFA_09026"/>
<dbReference type="Gene3D" id="3.60.110.10">
    <property type="entry name" value="Carbon-nitrogen hydrolase"/>
    <property type="match status" value="1"/>
</dbReference>
<evidence type="ECO:0000256" key="2">
    <source>
        <dbReference type="ARBA" id="ARBA00022801"/>
    </source>
</evidence>
<feature type="signal peptide" evidence="3">
    <location>
        <begin position="1"/>
        <end position="20"/>
    </location>
</feature>
<dbReference type="PANTHER" id="PTHR10609">
    <property type="entry name" value="BIOTINIDASE-RELATED"/>
    <property type="match status" value="1"/>
</dbReference>
<evidence type="ECO:0000256" key="3">
    <source>
        <dbReference type="SAM" id="SignalP"/>
    </source>
</evidence>
<evidence type="ECO:0000313" key="5">
    <source>
        <dbReference type="EMBL" id="EGG16488.1"/>
    </source>
</evidence>